<dbReference type="RefSeq" id="WP_317048981.1">
    <property type="nucleotide sequence ID" value="NZ_CAMRXC010000275.1"/>
</dbReference>
<dbReference type="AlphaFoldDB" id="A0AAD1YBU1"/>
<organism evidence="1 2">
    <name type="scientific">Clostridium neonatale</name>
    <dbReference type="NCBI Taxonomy" id="137838"/>
    <lineage>
        <taxon>Bacteria</taxon>
        <taxon>Bacillati</taxon>
        <taxon>Bacillota</taxon>
        <taxon>Clostridia</taxon>
        <taxon>Eubacteriales</taxon>
        <taxon>Clostridiaceae</taxon>
        <taxon>Clostridium</taxon>
    </lineage>
</organism>
<name>A0AAD1YBU1_9CLOT</name>
<accession>A0AAD1YBU1</accession>
<gene>
    <name evidence="1" type="ORF">CNEO2_1220002</name>
</gene>
<dbReference type="EMBL" id="CAMTCP010000025">
    <property type="protein sequence ID" value="CAI3541093.1"/>
    <property type="molecule type" value="Genomic_DNA"/>
</dbReference>
<proteinExistence type="predicted"/>
<evidence type="ECO:0000313" key="1">
    <source>
        <dbReference type="EMBL" id="CAI3541093.1"/>
    </source>
</evidence>
<evidence type="ECO:0000313" key="2">
    <source>
        <dbReference type="Proteomes" id="UP001189143"/>
    </source>
</evidence>
<reference evidence="1" key="1">
    <citation type="submission" date="2022-10" db="EMBL/GenBank/DDBJ databases">
        <authorList>
            <person name="Aires J."/>
            <person name="Mesa V."/>
        </authorList>
    </citation>
    <scope>NUCLEOTIDE SEQUENCE</scope>
    <source>
        <strain evidence="1">Clostridium neonatale JD116</strain>
    </source>
</reference>
<sequence length="132" mass="15999">MEDRKIIIEKMKKIKSLKDEDQLRYEMYSFFTNLILSKEEFKFNKDIKEFLENFNMEFKKYVLDSRTLVLARTLREIEKLDKDSLEKYKAILEKIYLKENGESMNANKKNNIKETDDYVSGILKKYSRNKRG</sequence>
<dbReference type="Proteomes" id="UP001189143">
    <property type="component" value="Unassembled WGS sequence"/>
</dbReference>
<protein>
    <submittedName>
        <fullName evidence="1">Uncharacterized protein</fullName>
    </submittedName>
</protein>
<comment type="caution">
    <text evidence="1">The sequence shown here is derived from an EMBL/GenBank/DDBJ whole genome shotgun (WGS) entry which is preliminary data.</text>
</comment>